<dbReference type="PANTHER" id="PTHR12801">
    <property type="entry name" value="RNA EXONUCLEASE REXO1 / RECO3 FAMILY MEMBER-RELATED"/>
    <property type="match status" value="1"/>
</dbReference>
<dbReference type="InterPro" id="IPR013520">
    <property type="entry name" value="Ribonucl_H"/>
</dbReference>
<keyword evidence="3" id="KW-0269">Exonuclease</keyword>
<protein>
    <recommendedName>
        <fullName evidence="6">C2H2-type domain-containing protein</fullName>
    </recommendedName>
</protein>
<dbReference type="Proteomes" id="UP000191691">
    <property type="component" value="Unassembled WGS sequence"/>
</dbReference>
<dbReference type="InterPro" id="IPR036397">
    <property type="entry name" value="RNaseH_sf"/>
</dbReference>
<dbReference type="STRING" id="60175.A0A1V6W6U1"/>
<dbReference type="GO" id="GO:0006364">
    <property type="term" value="P:rRNA processing"/>
    <property type="evidence" value="ECO:0007669"/>
    <property type="project" value="TreeGrafter"/>
</dbReference>
<dbReference type="GO" id="GO:0000027">
    <property type="term" value="P:ribosomal large subunit assembly"/>
    <property type="evidence" value="ECO:0007669"/>
    <property type="project" value="TreeGrafter"/>
</dbReference>
<feature type="region of interest" description="Disordered" evidence="5">
    <location>
        <begin position="97"/>
        <end position="118"/>
    </location>
</feature>
<name>A0A1V6W6U1_PENNA</name>
<dbReference type="Pfam" id="PF00929">
    <property type="entry name" value="RNase_T"/>
    <property type="match status" value="1"/>
</dbReference>
<evidence type="ECO:0000256" key="1">
    <source>
        <dbReference type="ARBA" id="ARBA00022722"/>
    </source>
</evidence>
<dbReference type="InterPro" id="IPR047021">
    <property type="entry name" value="REXO1/3/4-like"/>
</dbReference>
<keyword evidence="4" id="KW-0863">Zinc-finger</keyword>
<keyword evidence="1" id="KW-0540">Nuclease</keyword>
<comment type="caution">
    <text evidence="7">The sequence shown here is derived from an EMBL/GenBank/DDBJ whole genome shotgun (WGS) entry which is preliminary data.</text>
</comment>
<evidence type="ECO:0000259" key="6">
    <source>
        <dbReference type="PROSITE" id="PS50157"/>
    </source>
</evidence>
<proteinExistence type="predicted"/>
<keyword evidence="4" id="KW-0862">Zinc</keyword>
<dbReference type="CDD" id="cd06137">
    <property type="entry name" value="DEDDh_RNase"/>
    <property type="match status" value="1"/>
</dbReference>
<dbReference type="GO" id="GO:0003676">
    <property type="term" value="F:nucleic acid binding"/>
    <property type="evidence" value="ECO:0007669"/>
    <property type="project" value="InterPro"/>
</dbReference>
<evidence type="ECO:0000256" key="4">
    <source>
        <dbReference type="PROSITE-ProRule" id="PRU00042"/>
    </source>
</evidence>
<dbReference type="OMA" id="PXCEREN"/>
<dbReference type="GO" id="GO:0004527">
    <property type="term" value="F:exonuclease activity"/>
    <property type="evidence" value="ECO:0007669"/>
    <property type="project" value="UniProtKB-KW"/>
</dbReference>
<feature type="compositionally biased region" description="Basic residues" evidence="5">
    <location>
        <begin position="431"/>
        <end position="444"/>
    </location>
</feature>
<evidence type="ECO:0000256" key="2">
    <source>
        <dbReference type="ARBA" id="ARBA00022801"/>
    </source>
</evidence>
<dbReference type="InterPro" id="IPR013087">
    <property type="entry name" value="Znf_C2H2_type"/>
</dbReference>
<keyword evidence="8" id="KW-1185">Reference proteome</keyword>
<evidence type="ECO:0000256" key="3">
    <source>
        <dbReference type="ARBA" id="ARBA00022839"/>
    </source>
</evidence>
<keyword evidence="4" id="KW-0479">Metal-binding</keyword>
<dbReference type="PANTHER" id="PTHR12801:SF114">
    <property type="entry name" value="EXONUCLEASE, PUTATIVE (AFU_ORTHOLOGUE AFUA_7G00870)-RELATED"/>
    <property type="match status" value="1"/>
</dbReference>
<evidence type="ECO:0000256" key="5">
    <source>
        <dbReference type="SAM" id="MobiDB-lite"/>
    </source>
</evidence>
<keyword evidence="2" id="KW-0378">Hydrolase</keyword>
<dbReference type="InterPro" id="IPR012337">
    <property type="entry name" value="RNaseH-like_sf"/>
</dbReference>
<dbReference type="GO" id="GO:0005634">
    <property type="term" value="C:nucleus"/>
    <property type="evidence" value="ECO:0007669"/>
    <property type="project" value="TreeGrafter"/>
</dbReference>
<evidence type="ECO:0000313" key="7">
    <source>
        <dbReference type="EMBL" id="OQE58618.1"/>
    </source>
</evidence>
<gene>
    <name evidence="7" type="ORF">PENNAL_c0370G05848</name>
</gene>
<evidence type="ECO:0000313" key="8">
    <source>
        <dbReference type="Proteomes" id="UP000191691"/>
    </source>
</evidence>
<dbReference type="SUPFAM" id="SSF53098">
    <property type="entry name" value="Ribonuclease H-like"/>
    <property type="match status" value="1"/>
</dbReference>
<dbReference type="EMBL" id="MOOB01000370">
    <property type="protein sequence ID" value="OQE58618.1"/>
    <property type="molecule type" value="Genomic_DNA"/>
</dbReference>
<dbReference type="PROSITE" id="PS50157">
    <property type="entry name" value="ZINC_FINGER_C2H2_2"/>
    <property type="match status" value="1"/>
</dbReference>
<dbReference type="GO" id="GO:0008270">
    <property type="term" value="F:zinc ion binding"/>
    <property type="evidence" value="ECO:0007669"/>
    <property type="project" value="UniProtKB-KW"/>
</dbReference>
<feature type="region of interest" description="Disordered" evidence="5">
    <location>
        <begin position="428"/>
        <end position="449"/>
    </location>
</feature>
<dbReference type="SMART" id="SM00479">
    <property type="entry name" value="EXOIII"/>
    <property type="match status" value="1"/>
</dbReference>
<accession>A0A1V6W6U1</accession>
<organism evidence="7 8">
    <name type="scientific">Penicillium nalgiovense</name>
    <dbReference type="NCBI Taxonomy" id="60175"/>
    <lineage>
        <taxon>Eukaryota</taxon>
        <taxon>Fungi</taxon>
        <taxon>Dikarya</taxon>
        <taxon>Ascomycota</taxon>
        <taxon>Pezizomycotina</taxon>
        <taxon>Eurotiomycetes</taxon>
        <taxon>Eurotiomycetidae</taxon>
        <taxon>Eurotiales</taxon>
        <taxon>Aspergillaceae</taxon>
        <taxon>Penicillium</taxon>
    </lineage>
</organism>
<sequence length="488" mass="55179">MNMDKKYSIRFYCPGCERENFRSLVGVRNHFLEKRHSFQCPVCERTFQDEMAIIQHYQSYYTKPASPDRPSDVHQVSPPSVLSSAAVTPAVRSISLHTDALEEPSRPSGQRPEIPGGHLLHSLPASMPVLNINEGPILGREPRIYQLSNPRLIFISTTALPGVASSTAAYPTDMNLLEQNLILRYLRSRCHTWNRLETEGYIIGPTTIRNRKRPRKGSIPTYQFRETPRMELQAAGTICAIAIDCEMVGVRNGRQALAFLSAINFLTGEVLISRYVNPSEEVLDWRYKFSGVTQGIMTSAVASGAAFRTWQEARDKLWEFMDDSTVLVGHSLQYDLEVLGISHAKVVDSAILTAETVYSSIPSTKPLTRNWGLKTLAKDFLGLNIQTSDCGHNALEDAYAARDVVIWCIRNPEDLKVRAEKAQLQEEQKLARSRQRYGKSKSKGKFPATQSTPIWGHDTVFHDAPEDIRWWDPAEEFEWSEGYDPWSD</sequence>
<reference evidence="8" key="1">
    <citation type="journal article" date="2017" name="Nat. Microbiol.">
        <title>Global analysis of biosynthetic gene clusters reveals vast potential of secondary metabolite production in Penicillium species.</title>
        <authorList>
            <person name="Nielsen J.C."/>
            <person name="Grijseels S."/>
            <person name="Prigent S."/>
            <person name="Ji B."/>
            <person name="Dainat J."/>
            <person name="Nielsen K.F."/>
            <person name="Frisvad J.C."/>
            <person name="Workman M."/>
            <person name="Nielsen J."/>
        </authorList>
    </citation>
    <scope>NUCLEOTIDE SEQUENCE [LARGE SCALE GENOMIC DNA]</scope>
    <source>
        <strain evidence="8">IBT 13039</strain>
    </source>
</reference>
<feature type="domain" description="C2H2-type" evidence="6">
    <location>
        <begin position="38"/>
        <end position="66"/>
    </location>
</feature>
<dbReference type="AlphaFoldDB" id="A0A1V6W6U1"/>
<dbReference type="Gene3D" id="3.30.420.10">
    <property type="entry name" value="Ribonuclease H-like superfamily/Ribonuclease H"/>
    <property type="match status" value="1"/>
</dbReference>